<dbReference type="GeneID" id="63701633"/>
<feature type="transmembrane region" description="Helical" evidence="2">
    <location>
        <begin position="75"/>
        <end position="98"/>
    </location>
</feature>
<sequence>MATTRLRRVFRYPEDSGDEGHEREELDEEEQERVIEQLQRQNDQRNAQYSTVFTAFPLLPTLVFVPSVLSRSSTPAARLFSFLAISSLLVTACIMKLSMPHLSDRKGKRPVARVKRTMLVRKSLLFTNTGICGTLILVYLFANMSSSSIWPGLYIVPGAMFGVILLVREAMISVDLSHLQNLRYEYKGA</sequence>
<evidence type="ECO:0000313" key="4">
    <source>
        <dbReference type="Proteomes" id="UP000019804"/>
    </source>
</evidence>
<feature type="compositionally biased region" description="Basic and acidic residues" evidence="1">
    <location>
        <begin position="11"/>
        <end position="24"/>
    </location>
</feature>
<keyword evidence="2" id="KW-0472">Membrane</keyword>
<dbReference type="EMBL" id="KK088431">
    <property type="protein sequence ID" value="EYE93530.1"/>
    <property type="molecule type" value="Genomic_DNA"/>
</dbReference>
<evidence type="ECO:0000256" key="1">
    <source>
        <dbReference type="SAM" id="MobiDB-lite"/>
    </source>
</evidence>
<keyword evidence="4" id="KW-1185">Reference proteome</keyword>
<gene>
    <name evidence="3" type="ORF">EURHEDRAFT_516791</name>
</gene>
<feature type="transmembrane region" description="Helical" evidence="2">
    <location>
        <begin position="119"/>
        <end position="142"/>
    </location>
</feature>
<dbReference type="OrthoDB" id="3358048at2759"/>
<proteinExistence type="predicted"/>
<dbReference type="RefSeq" id="XP_040637218.1">
    <property type="nucleotide sequence ID" value="XM_040786509.1"/>
</dbReference>
<reference evidence="4" key="1">
    <citation type="journal article" date="2014" name="Nat. Commun.">
        <title>Genomic adaptations of the halophilic Dead Sea filamentous fungus Eurotium rubrum.</title>
        <authorList>
            <person name="Kis-Papo T."/>
            <person name="Weig A.R."/>
            <person name="Riley R."/>
            <person name="Persoh D."/>
            <person name="Salamov A."/>
            <person name="Sun H."/>
            <person name="Lipzen A."/>
            <person name="Wasser S.P."/>
            <person name="Rambold G."/>
            <person name="Grigoriev I.V."/>
            <person name="Nevo E."/>
        </authorList>
    </citation>
    <scope>NUCLEOTIDE SEQUENCE [LARGE SCALE GENOMIC DNA]</scope>
    <source>
        <strain evidence="4">CBS 135680</strain>
    </source>
</reference>
<keyword evidence="2" id="KW-0812">Transmembrane</keyword>
<dbReference type="AlphaFoldDB" id="A0A017SBH2"/>
<feature type="transmembrane region" description="Helical" evidence="2">
    <location>
        <begin position="49"/>
        <end position="69"/>
    </location>
</feature>
<name>A0A017SBH2_ASPRC</name>
<dbReference type="HOGENOM" id="CLU_099932_1_0_1"/>
<protein>
    <submittedName>
        <fullName evidence="3">Uncharacterized protein</fullName>
    </submittedName>
</protein>
<evidence type="ECO:0000313" key="3">
    <source>
        <dbReference type="EMBL" id="EYE93530.1"/>
    </source>
</evidence>
<organism evidence="3 4">
    <name type="scientific">Aspergillus ruber (strain CBS 135680)</name>
    <dbReference type="NCBI Taxonomy" id="1388766"/>
    <lineage>
        <taxon>Eukaryota</taxon>
        <taxon>Fungi</taxon>
        <taxon>Dikarya</taxon>
        <taxon>Ascomycota</taxon>
        <taxon>Pezizomycotina</taxon>
        <taxon>Eurotiomycetes</taxon>
        <taxon>Eurotiomycetidae</taxon>
        <taxon>Eurotiales</taxon>
        <taxon>Aspergillaceae</taxon>
        <taxon>Aspergillus</taxon>
        <taxon>Aspergillus subgen. Aspergillus</taxon>
    </lineage>
</organism>
<keyword evidence="2" id="KW-1133">Transmembrane helix</keyword>
<accession>A0A017SBH2</accession>
<feature type="transmembrane region" description="Helical" evidence="2">
    <location>
        <begin position="148"/>
        <end position="167"/>
    </location>
</feature>
<evidence type="ECO:0000256" key="2">
    <source>
        <dbReference type="SAM" id="Phobius"/>
    </source>
</evidence>
<dbReference type="Proteomes" id="UP000019804">
    <property type="component" value="Unassembled WGS sequence"/>
</dbReference>
<feature type="region of interest" description="Disordered" evidence="1">
    <location>
        <begin position="11"/>
        <end position="30"/>
    </location>
</feature>